<evidence type="ECO:0000313" key="2">
    <source>
        <dbReference type="EMBL" id="CAK9051756.1"/>
    </source>
</evidence>
<keyword evidence="1" id="KW-1133">Transmembrane helix</keyword>
<reference evidence="2 3" key="1">
    <citation type="submission" date="2024-02" db="EMBL/GenBank/DDBJ databases">
        <authorList>
            <person name="Chen Y."/>
            <person name="Shah S."/>
            <person name="Dougan E. K."/>
            <person name="Thang M."/>
            <person name="Chan C."/>
        </authorList>
    </citation>
    <scope>NUCLEOTIDE SEQUENCE [LARGE SCALE GENOMIC DNA]</scope>
</reference>
<keyword evidence="1" id="KW-0812">Transmembrane</keyword>
<feature type="transmembrane region" description="Helical" evidence="1">
    <location>
        <begin position="251"/>
        <end position="272"/>
    </location>
</feature>
<keyword evidence="3" id="KW-1185">Reference proteome</keyword>
<comment type="caution">
    <text evidence="2">The sequence shown here is derived from an EMBL/GenBank/DDBJ whole genome shotgun (WGS) entry which is preliminary data.</text>
</comment>
<feature type="transmembrane region" description="Helical" evidence="1">
    <location>
        <begin position="169"/>
        <end position="187"/>
    </location>
</feature>
<accession>A0ABP0MKN4</accession>
<feature type="transmembrane region" description="Helical" evidence="1">
    <location>
        <begin position="12"/>
        <end position="33"/>
    </location>
</feature>
<protein>
    <submittedName>
        <fullName evidence="2">Uncharacterized protein</fullName>
    </submittedName>
</protein>
<evidence type="ECO:0000313" key="3">
    <source>
        <dbReference type="Proteomes" id="UP001642464"/>
    </source>
</evidence>
<gene>
    <name evidence="2" type="ORF">SCF082_LOCUS28383</name>
</gene>
<organism evidence="2 3">
    <name type="scientific">Durusdinium trenchii</name>
    <dbReference type="NCBI Taxonomy" id="1381693"/>
    <lineage>
        <taxon>Eukaryota</taxon>
        <taxon>Sar</taxon>
        <taxon>Alveolata</taxon>
        <taxon>Dinophyceae</taxon>
        <taxon>Suessiales</taxon>
        <taxon>Symbiodiniaceae</taxon>
        <taxon>Durusdinium</taxon>
    </lineage>
</organism>
<evidence type="ECO:0000256" key="1">
    <source>
        <dbReference type="SAM" id="Phobius"/>
    </source>
</evidence>
<dbReference type="EMBL" id="CAXAMM010022314">
    <property type="protein sequence ID" value="CAK9051756.1"/>
    <property type="molecule type" value="Genomic_DNA"/>
</dbReference>
<name>A0ABP0MKN4_9DINO</name>
<feature type="transmembrane region" description="Helical" evidence="1">
    <location>
        <begin position="292"/>
        <end position="314"/>
    </location>
</feature>
<keyword evidence="1" id="KW-0472">Membrane</keyword>
<dbReference type="Proteomes" id="UP001642464">
    <property type="component" value="Unassembled WGS sequence"/>
</dbReference>
<proteinExistence type="predicted"/>
<sequence length="346" mass="38068">MLTTEHQGLPMLKATVFSAAVAMTGAAVELLGLQRVEALLGTGCGGEVCQTPLGRGHWPRMEERDRRTFYASISPYRSLKRDWAARVVCWALLGEERRQINCPVDPQRLLRQASFDAGCLLSLGVLLRLAVAAMNYEIYCMLDDPCTSSEVPSITQISDATGRYGDLRFGLSVASVVFSDLCCYLVLSHGIKESSHLETLLVTSCFLDLLQAVTTSFKYHYLPIQLGGLAMCLTLLRALQLLGSAARVSTLWRVAVGLFAALCVDLCVVAALHNHWAPVSLSHWASWTALEYLGLVLYTSVMVLIASLLPPAVVKCHWFPRLVPVEQRKSLLPQHLKRVSTPKGQQ</sequence>
<feature type="transmembrane region" description="Helical" evidence="1">
    <location>
        <begin position="223"/>
        <end position="239"/>
    </location>
</feature>